<name>A0A8J6PTE7_9FLAO</name>
<evidence type="ECO:0000256" key="1">
    <source>
        <dbReference type="SAM" id="MobiDB-lite"/>
    </source>
</evidence>
<reference evidence="2 3" key="1">
    <citation type="journal article" date="2018" name="J. Microbiol.">
        <title>Aestuariibaculum marinum sp. nov., a marine bacterium isolated from seawater in South Korea.</title>
        <authorList>
            <person name="Choi J."/>
            <person name="Lee D."/>
            <person name="Jang J.H."/>
            <person name="Cha S."/>
            <person name="Seo T."/>
        </authorList>
    </citation>
    <scope>NUCLEOTIDE SEQUENCE [LARGE SCALE GENOMIC DNA]</scope>
    <source>
        <strain evidence="2 3">IP7</strain>
    </source>
</reference>
<evidence type="ECO:0000313" key="3">
    <source>
        <dbReference type="Proteomes" id="UP000621516"/>
    </source>
</evidence>
<gene>
    <name evidence="2" type="ORF">ICJ85_05535</name>
</gene>
<proteinExistence type="predicted"/>
<feature type="region of interest" description="Disordered" evidence="1">
    <location>
        <begin position="1"/>
        <end position="36"/>
    </location>
</feature>
<dbReference type="Proteomes" id="UP000621516">
    <property type="component" value="Unassembled WGS sequence"/>
</dbReference>
<accession>A0A8J6PTE7</accession>
<protein>
    <submittedName>
        <fullName evidence="2">RloB domain-containing protein</fullName>
    </submittedName>
</protein>
<dbReference type="EMBL" id="JACVXD010000002">
    <property type="protein sequence ID" value="MBD0823477.1"/>
    <property type="molecule type" value="Genomic_DNA"/>
</dbReference>
<dbReference type="InterPro" id="IPR025591">
    <property type="entry name" value="RloB"/>
</dbReference>
<keyword evidence="3" id="KW-1185">Reference proteome</keyword>
<feature type="compositionally biased region" description="Basic and acidic residues" evidence="1">
    <location>
        <begin position="1"/>
        <end position="12"/>
    </location>
</feature>
<comment type="caution">
    <text evidence="2">The sequence shown here is derived from an EMBL/GenBank/DDBJ whole genome shotgun (WGS) entry which is preliminary data.</text>
</comment>
<organism evidence="2 3">
    <name type="scientific">Aestuariibaculum marinum</name>
    <dbReference type="NCBI Taxonomy" id="2683592"/>
    <lineage>
        <taxon>Bacteria</taxon>
        <taxon>Pseudomonadati</taxon>
        <taxon>Bacteroidota</taxon>
        <taxon>Flavobacteriia</taxon>
        <taxon>Flavobacteriales</taxon>
        <taxon>Flavobacteriaceae</taxon>
    </lineage>
</organism>
<sequence length="234" mass="27158">MKMKNKKEEQIAARKKHKELLKKNRRSEPDLERPTPNLIEKPTILIVCEGENTEPSYFNQFKLTSATIKPVGEGYNTISLVKRAYALSQEKKYDQVWCVFDKDDFDDNDFNNAIQIASGYNFGVGYSNQAFEYWLILHFNDHQGGGIARKDYNQIINDLLKPFNVNYDGKKSKLINDAFFELLDGVDDKTNEKRIDLAIKRAERNHKLHNQSNPAKEESTTTVYLLVQELLKYV</sequence>
<dbReference type="Pfam" id="PF13707">
    <property type="entry name" value="RloB"/>
    <property type="match status" value="1"/>
</dbReference>
<feature type="compositionally biased region" description="Basic residues" evidence="1">
    <location>
        <begin position="13"/>
        <end position="25"/>
    </location>
</feature>
<dbReference type="AlphaFoldDB" id="A0A8J6PTE7"/>
<evidence type="ECO:0000313" key="2">
    <source>
        <dbReference type="EMBL" id="MBD0823477.1"/>
    </source>
</evidence>